<evidence type="ECO:0000256" key="8">
    <source>
        <dbReference type="ARBA" id="ARBA00023157"/>
    </source>
</evidence>
<dbReference type="PROSITE" id="PS50262">
    <property type="entry name" value="G_PROTEIN_RECEP_F1_2"/>
    <property type="match status" value="1"/>
</dbReference>
<dbReference type="InterPro" id="IPR000276">
    <property type="entry name" value="GPCR_Rhodpsn"/>
</dbReference>
<feature type="transmembrane region" description="Helical" evidence="11">
    <location>
        <begin position="78"/>
        <end position="104"/>
    </location>
</feature>
<evidence type="ECO:0000256" key="5">
    <source>
        <dbReference type="ARBA" id="ARBA00022989"/>
    </source>
</evidence>
<evidence type="ECO:0000256" key="11">
    <source>
        <dbReference type="SAM" id="Phobius"/>
    </source>
</evidence>
<dbReference type="Proteomes" id="UP000079169">
    <property type="component" value="Unplaced"/>
</dbReference>
<protein>
    <submittedName>
        <fullName evidence="14">Muscarinic acetylcholine receptor M3-like</fullName>
    </submittedName>
</protein>
<dbReference type="RefSeq" id="XP_026686353.1">
    <property type="nucleotide sequence ID" value="XM_026830552.1"/>
</dbReference>
<dbReference type="SUPFAM" id="SSF81321">
    <property type="entry name" value="Family A G protein-coupled receptor-like"/>
    <property type="match status" value="1"/>
</dbReference>
<reference evidence="14" key="1">
    <citation type="submission" date="2025-08" db="UniProtKB">
        <authorList>
            <consortium name="RefSeq"/>
        </authorList>
    </citation>
    <scope>IDENTIFICATION</scope>
</reference>
<evidence type="ECO:0000256" key="2">
    <source>
        <dbReference type="ARBA" id="ARBA00010663"/>
    </source>
</evidence>
<evidence type="ECO:0000256" key="7">
    <source>
        <dbReference type="ARBA" id="ARBA00023136"/>
    </source>
</evidence>
<keyword evidence="8" id="KW-1015">Disulfide bond</keyword>
<evidence type="ECO:0000313" key="13">
    <source>
        <dbReference type="Proteomes" id="UP000079169"/>
    </source>
</evidence>
<dbReference type="KEGG" id="dci:113471419"/>
<dbReference type="GO" id="GO:0005886">
    <property type="term" value="C:plasma membrane"/>
    <property type="evidence" value="ECO:0007669"/>
    <property type="project" value="UniProtKB-SubCell"/>
</dbReference>
<keyword evidence="9" id="KW-0675">Receptor</keyword>
<dbReference type="PRINTS" id="PR00237">
    <property type="entry name" value="GPCRRHODOPSN"/>
</dbReference>
<keyword evidence="4 11" id="KW-0812">Transmembrane</keyword>
<dbReference type="AlphaFoldDB" id="A0A3Q0JGY8"/>
<sequence length="126" mass="13738">MIGECKPLRERTLLRSRYAALGNSAESAPEYGANIMELPHQSATNSTLLNVSLNSSLFSVGEPTITPVLPPFELWQSILIALIIGICIILTVGGNILVLLAFFVDRTIRQPSNYFIASLACTDIFI</sequence>
<evidence type="ECO:0000256" key="10">
    <source>
        <dbReference type="ARBA" id="ARBA00023224"/>
    </source>
</evidence>
<organism evidence="13 14">
    <name type="scientific">Diaphorina citri</name>
    <name type="common">Asian citrus psyllid</name>
    <dbReference type="NCBI Taxonomy" id="121845"/>
    <lineage>
        <taxon>Eukaryota</taxon>
        <taxon>Metazoa</taxon>
        <taxon>Ecdysozoa</taxon>
        <taxon>Arthropoda</taxon>
        <taxon>Hexapoda</taxon>
        <taxon>Insecta</taxon>
        <taxon>Pterygota</taxon>
        <taxon>Neoptera</taxon>
        <taxon>Paraneoptera</taxon>
        <taxon>Hemiptera</taxon>
        <taxon>Sternorrhyncha</taxon>
        <taxon>Psylloidea</taxon>
        <taxon>Psyllidae</taxon>
        <taxon>Diaphorininae</taxon>
        <taxon>Diaphorina</taxon>
    </lineage>
</organism>
<evidence type="ECO:0000256" key="3">
    <source>
        <dbReference type="ARBA" id="ARBA00022475"/>
    </source>
</evidence>
<dbReference type="InterPro" id="IPR017452">
    <property type="entry name" value="GPCR_Rhodpsn_7TM"/>
</dbReference>
<dbReference type="GO" id="GO:0071880">
    <property type="term" value="P:adenylate cyclase-activating adrenergic receptor signaling pathway"/>
    <property type="evidence" value="ECO:0007669"/>
    <property type="project" value="TreeGrafter"/>
</dbReference>
<dbReference type="GO" id="GO:0043410">
    <property type="term" value="P:positive regulation of MAPK cascade"/>
    <property type="evidence" value="ECO:0007669"/>
    <property type="project" value="TreeGrafter"/>
</dbReference>
<keyword evidence="10" id="KW-0807">Transducer</keyword>
<keyword evidence="7 11" id="KW-0472">Membrane</keyword>
<proteinExistence type="inferred from homology"/>
<comment type="similarity">
    <text evidence="2">Belongs to the G-protein coupled receptor 1 family.</text>
</comment>
<feature type="domain" description="G-protein coupled receptors family 1 profile" evidence="12">
    <location>
        <begin position="94"/>
        <end position="126"/>
    </location>
</feature>
<keyword evidence="13" id="KW-1185">Reference proteome</keyword>
<evidence type="ECO:0000256" key="9">
    <source>
        <dbReference type="ARBA" id="ARBA00023170"/>
    </source>
</evidence>
<dbReference type="GeneID" id="113471419"/>
<dbReference type="Gene3D" id="1.20.1070.10">
    <property type="entry name" value="Rhodopsin 7-helix transmembrane proteins"/>
    <property type="match status" value="1"/>
</dbReference>
<dbReference type="PANTHER" id="PTHR24248:SF199">
    <property type="entry name" value="IP13425P-RELATED"/>
    <property type="match status" value="1"/>
</dbReference>
<evidence type="ECO:0000313" key="14">
    <source>
        <dbReference type="RefSeq" id="XP_026686353.1"/>
    </source>
</evidence>
<evidence type="ECO:0000256" key="4">
    <source>
        <dbReference type="ARBA" id="ARBA00022692"/>
    </source>
</evidence>
<dbReference type="PaxDb" id="121845-A0A3Q0JGY8"/>
<feature type="non-terminal residue" evidence="14">
    <location>
        <position position="126"/>
    </location>
</feature>
<evidence type="ECO:0000256" key="1">
    <source>
        <dbReference type="ARBA" id="ARBA00004651"/>
    </source>
</evidence>
<keyword evidence="6" id="KW-0297">G-protein coupled receptor</keyword>
<evidence type="ECO:0000259" key="12">
    <source>
        <dbReference type="PROSITE" id="PS50262"/>
    </source>
</evidence>
<keyword evidence="5 11" id="KW-1133">Transmembrane helix</keyword>
<evidence type="ECO:0000256" key="6">
    <source>
        <dbReference type="ARBA" id="ARBA00023040"/>
    </source>
</evidence>
<name>A0A3Q0JGY8_DIACI</name>
<dbReference type="PANTHER" id="PTHR24248">
    <property type="entry name" value="ADRENERGIC RECEPTOR-RELATED G-PROTEIN COUPLED RECEPTOR"/>
    <property type="match status" value="1"/>
</dbReference>
<dbReference type="STRING" id="121845.A0A3Q0JGY8"/>
<keyword evidence="3" id="KW-1003">Cell membrane</keyword>
<accession>A0A3Q0JGY8</accession>
<dbReference type="GO" id="GO:0004993">
    <property type="term" value="F:G protein-coupled serotonin receptor activity"/>
    <property type="evidence" value="ECO:0007669"/>
    <property type="project" value="UniProtKB-ARBA"/>
</dbReference>
<comment type="subcellular location">
    <subcellularLocation>
        <location evidence="1">Cell membrane</location>
        <topology evidence="1">Multi-pass membrane protein</topology>
    </subcellularLocation>
</comment>
<gene>
    <name evidence="14" type="primary">LOC113471419</name>
</gene>